<accession>A0ABN2Y7G7</accession>
<keyword evidence="2" id="KW-1185">Reference proteome</keyword>
<protein>
    <submittedName>
        <fullName evidence="1">Type I-E CRISPR-associated protein Cas7/Cse4/CasC</fullName>
    </submittedName>
</protein>
<name>A0ABN2Y7G7_9MICC</name>
<proteinExistence type="predicted"/>
<dbReference type="NCBIfam" id="TIGR01869">
    <property type="entry name" value="casC_Cse4"/>
    <property type="match status" value="1"/>
</dbReference>
<evidence type="ECO:0000313" key="2">
    <source>
        <dbReference type="Proteomes" id="UP001500166"/>
    </source>
</evidence>
<reference evidence="1 2" key="1">
    <citation type="journal article" date="2019" name="Int. J. Syst. Evol. Microbiol.">
        <title>The Global Catalogue of Microorganisms (GCM) 10K type strain sequencing project: providing services to taxonomists for standard genome sequencing and annotation.</title>
        <authorList>
            <consortium name="The Broad Institute Genomics Platform"/>
            <consortium name="The Broad Institute Genome Sequencing Center for Infectious Disease"/>
            <person name="Wu L."/>
            <person name="Ma J."/>
        </authorList>
    </citation>
    <scope>NUCLEOTIDE SEQUENCE [LARGE SCALE GENOMIC DNA]</scope>
    <source>
        <strain evidence="1 2">JCM 15914</strain>
    </source>
</reference>
<dbReference type="RefSeq" id="WP_315275827.1">
    <property type="nucleotide sequence ID" value="NZ_BAAAQA010000033.1"/>
</dbReference>
<sequence>MSLFIDVHALHTLPPSNVNRDDTGAPKTATFGGVPRQRVSSQAWKRTIRRDLGKHLPADQLGVRTKRVVGQVVDVIKQIAPDWERDRAVTAVEAAFSAAGIKVEKKTVKKGEDQVQRDPEAGYLLFLSARQIQRLAEAVVANEGAKLSKREAAALLDSEHSVDIAMFGRMVAEAPDYNVDAAVQVAHAIGVHASEPEFDYFTAVDDAAEAAEESGAGMIGTIQMMSSTLYRYATVDLQALIENLGDIRAATEATVAFVRSFVESMPTGKQNTFANRTLPEVVLVSVREDRPVSYVNAFETPVVTDGERGRRYDAAARLAREATEIDAAYDTRPVASWFVAVGDLAQSLSEVGEKVTLSRLLDGLRATLPVNDERERA</sequence>
<dbReference type="Pfam" id="PF09344">
    <property type="entry name" value="Cas_CT1975"/>
    <property type="match status" value="1"/>
</dbReference>
<gene>
    <name evidence="1" type="primary">cas7e</name>
    <name evidence="1" type="ORF">GCM10009824_26310</name>
</gene>
<dbReference type="InterPro" id="IPR010148">
    <property type="entry name" value="CRISPR-assoc_prot_CT1975"/>
</dbReference>
<organism evidence="1 2">
    <name type="scientific">Kocuria atrinae</name>
    <dbReference type="NCBI Taxonomy" id="592377"/>
    <lineage>
        <taxon>Bacteria</taxon>
        <taxon>Bacillati</taxon>
        <taxon>Actinomycetota</taxon>
        <taxon>Actinomycetes</taxon>
        <taxon>Micrococcales</taxon>
        <taxon>Micrococcaceae</taxon>
        <taxon>Kocuria</taxon>
    </lineage>
</organism>
<evidence type="ECO:0000313" key="1">
    <source>
        <dbReference type="EMBL" id="GAA2122941.1"/>
    </source>
</evidence>
<dbReference type="EMBL" id="BAAAQA010000033">
    <property type="protein sequence ID" value="GAA2122941.1"/>
    <property type="molecule type" value="Genomic_DNA"/>
</dbReference>
<dbReference type="Proteomes" id="UP001500166">
    <property type="component" value="Unassembled WGS sequence"/>
</dbReference>
<comment type="caution">
    <text evidence="1">The sequence shown here is derived from an EMBL/GenBank/DDBJ whole genome shotgun (WGS) entry which is preliminary data.</text>
</comment>